<keyword evidence="3" id="KW-1185">Reference proteome</keyword>
<dbReference type="EMBL" id="JNCF01000006">
    <property type="protein sequence ID" value="KGP64018.1"/>
    <property type="molecule type" value="Genomic_DNA"/>
</dbReference>
<evidence type="ECO:0000256" key="1">
    <source>
        <dbReference type="SAM" id="Coils"/>
    </source>
</evidence>
<dbReference type="STRING" id="1498499.EP47_03600"/>
<dbReference type="InterPro" id="IPR027417">
    <property type="entry name" value="P-loop_NTPase"/>
</dbReference>
<dbReference type="Gene3D" id="3.40.50.300">
    <property type="entry name" value="P-loop containing nucleotide triphosphate hydrolases"/>
    <property type="match status" value="1"/>
</dbReference>
<comment type="caution">
    <text evidence="2">The sequence shown here is derived from an EMBL/GenBank/DDBJ whole genome shotgun (WGS) entry which is preliminary data.</text>
</comment>
<evidence type="ECO:0000313" key="3">
    <source>
        <dbReference type="Proteomes" id="UP000054422"/>
    </source>
</evidence>
<evidence type="ECO:0000313" key="2">
    <source>
        <dbReference type="EMBL" id="KGP64018.1"/>
    </source>
</evidence>
<dbReference type="SUPFAM" id="SSF52540">
    <property type="entry name" value="P-loop containing nucleoside triphosphate hydrolases"/>
    <property type="match status" value="1"/>
</dbReference>
<keyword evidence="1" id="KW-0175">Coiled coil</keyword>
<evidence type="ECO:0008006" key="4">
    <source>
        <dbReference type="Google" id="ProtNLM"/>
    </source>
</evidence>
<sequence>MHRSGTSALTRVLNLLGCDLPNNLLGANTSNELGHWESIPINRLNDRILDSAGSHWQDWAEFNKGWFHSPKAMSFQEEAINLLQEEFMGSKLFALKDPRICRLAPFWLNVLGKMNIQPLIVFCHRNPLEVAASLQKRNGLEQPFGHLLWLRYVLDAEQISRNQPRFFISYDQLIKKWGRLITEAQSALGIHWPRFSDKVAEEIAAFLSHSHRHHYETPDTVTENPTLSAWLRDSFEIFNRWVITGENPNDYSILDSIRNALNEAGPAFSRLISEGRRSTSKLKYFRKEFAEIQNKLITIEETSFEQRALIQDLESEKLKLLTELTEKGNQINFLQTGSAILHQQINEQENQIDTFKRKEIILRQQINEQENQIDTCKREKIILRQQINEQENQIDTCKRTEITLRRQILEQETQINNLQKELNKIEEDGQKIQVQLRDYSLENEALKENNNDLQKRLLIATDESDKLNQKNYKINRLLAAQNEEIKVLSTTNTSIISEKKKLKNQLDSQKQELSYIKNKLEKREKELSLKNKELIREKIQSMLMSDTLSWKLTKSLRALAKPIRKRKKNSSDTDNLKAKVRIIRRSGYLDSNWYLAQYKDVAQKKIEPALHYLLYGAAEGRDPGPNFNTNAYCDSCSIVASDINPLIHYMLVGKKSGHPPTSLKKTIHTAITYKKKQRKLTPIFKKFLVKKSRKSFEINKYKTIIQQTDLFDKAWYLDQYQDVAQSNIDPIIHYLYYGAKEGRDPGPKFNTKAYLKTYQDVAENRINPLIHYLLFGNIESRTIVPSDIKTKEQTDKTKRFAPPEKAIVPVSFPMIQPQKINWKKQADLKRDKNFVTVELEGTILGTIPSEMCNENFQRKFSPFIESIIVFCKIQCCDVEESLHCYDDLIKRPIKDYFGSKPQTLKYTFTNLISPQIIIADIAFINDYTLRFRFDNISENTDEPLVVRFYQYEIIRTNH</sequence>
<organism evidence="2 3">
    <name type="scientific">Legionella norrlandica</name>
    <dbReference type="NCBI Taxonomy" id="1498499"/>
    <lineage>
        <taxon>Bacteria</taxon>
        <taxon>Pseudomonadati</taxon>
        <taxon>Pseudomonadota</taxon>
        <taxon>Gammaproteobacteria</taxon>
        <taxon>Legionellales</taxon>
        <taxon>Legionellaceae</taxon>
        <taxon>Legionella</taxon>
    </lineage>
</organism>
<proteinExistence type="predicted"/>
<gene>
    <name evidence="2" type="ORF">EP47_03600</name>
</gene>
<protein>
    <recommendedName>
        <fullName evidence="4">Sulfotransferase family protein</fullName>
    </recommendedName>
</protein>
<accession>A0A0A2T9C6</accession>
<reference evidence="2 3" key="1">
    <citation type="submission" date="2014-05" db="EMBL/GenBank/DDBJ databases">
        <authorList>
            <person name="Rizzardi K."/>
            <person name="Winiecka-Krusnell J."/>
            <person name="Ramliden M."/>
            <person name="Alm E."/>
            <person name="Andersson S."/>
            <person name="Byfors S."/>
        </authorList>
    </citation>
    <scope>NUCLEOTIDE SEQUENCE [LARGE SCALE GENOMIC DNA]</scope>
    <source>
        <strain evidence="2 3">LEGN</strain>
    </source>
</reference>
<name>A0A0A2T9C6_9GAMM</name>
<dbReference type="AlphaFoldDB" id="A0A0A2T9C6"/>
<dbReference type="Proteomes" id="UP000054422">
    <property type="component" value="Unassembled WGS sequence"/>
</dbReference>
<feature type="coiled-coil region" evidence="1">
    <location>
        <begin position="310"/>
        <end position="537"/>
    </location>
</feature>